<dbReference type="InterPro" id="IPR011006">
    <property type="entry name" value="CheY-like_superfamily"/>
</dbReference>
<evidence type="ECO:0000313" key="93">
    <source>
        <dbReference type="EMBL" id="HAF7548402.1"/>
    </source>
</evidence>
<dbReference type="CDD" id="cd17546">
    <property type="entry name" value="REC_hyHK_CKI1_RcsC-like"/>
    <property type="match status" value="1"/>
</dbReference>
<dbReference type="EMBL" id="DAAGOV010000015">
    <property type="protein sequence ID" value="HAB3948066.1"/>
    <property type="molecule type" value="Genomic_DNA"/>
</dbReference>
<keyword evidence="7 43" id="KW-0808">Transferase</keyword>
<evidence type="ECO:0000313" key="31">
    <source>
        <dbReference type="EMBL" id="EBY1991916.1"/>
    </source>
</evidence>
<evidence type="ECO:0000313" key="34">
    <source>
        <dbReference type="EMBL" id="ECA7464162.1"/>
    </source>
</evidence>
<evidence type="ECO:0000259" key="19">
    <source>
        <dbReference type="PROSITE" id="PS50110"/>
    </source>
</evidence>
<evidence type="ECO:0000256" key="3">
    <source>
        <dbReference type="ARBA" id="ARBA00012438"/>
    </source>
</evidence>
<dbReference type="EMBL" id="DAAUAP010000022">
    <property type="protein sequence ID" value="HAF0890666.1"/>
    <property type="molecule type" value="Genomic_DNA"/>
</dbReference>
<dbReference type="PROSITE" id="PS50885">
    <property type="entry name" value="HAMP"/>
    <property type="match status" value="1"/>
</dbReference>
<feature type="coiled-coil region" evidence="16">
    <location>
        <begin position="396"/>
        <end position="444"/>
    </location>
</feature>
<dbReference type="EMBL" id="DAAQOM010000015">
    <property type="protein sequence ID" value="HAE0207700.1"/>
    <property type="molecule type" value="Genomic_DNA"/>
</dbReference>
<dbReference type="EMBL" id="DAAWDN010000075">
    <property type="protein sequence ID" value="HAF7548402.1"/>
    <property type="molecule type" value="Genomic_DNA"/>
</dbReference>
<evidence type="ECO:0000313" key="56">
    <source>
        <dbReference type="EMBL" id="HAB3683756.1"/>
    </source>
</evidence>
<evidence type="ECO:0000256" key="14">
    <source>
        <dbReference type="PROSITE-ProRule" id="PRU00110"/>
    </source>
</evidence>
<dbReference type="EMBL" id="AAFIKO010000021">
    <property type="protein sequence ID" value="EBG3094750.1"/>
    <property type="molecule type" value="Genomic_DNA"/>
</dbReference>
<evidence type="ECO:0000313" key="35">
    <source>
        <dbReference type="EMBL" id="ECB2570839.1"/>
    </source>
</evidence>
<dbReference type="EMBL" id="DAAFWC010000018">
    <property type="protein sequence ID" value="HAB1710476.1"/>
    <property type="molecule type" value="Genomic_DNA"/>
</dbReference>
<dbReference type="EMBL" id="AAMEPF010000014">
    <property type="protein sequence ID" value="EDG5623006.1"/>
    <property type="molecule type" value="Genomic_DNA"/>
</dbReference>
<dbReference type="EMBL" id="DAAGXT010000020">
    <property type="protein sequence ID" value="HAB5023430.1"/>
    <property type="molecule type" value="Genomic_DNA"/>
</dbReference>
<evidence type="ECO:0000313" key="43">
    <source>
        <dbReference type="EMBL" id="EDH5703419.1"/>
    </source>
</evidence>
<evidence type="ECO:0000256" key="7">
    <source>
        <dbReference type="ARBA" id="ARBA00022679"/>
    </source>
</evidence>
<evidence type="ECO:0000313" key="22">
    <source>
        <dbReference type="EMBL" id="EBF7616418.1"/>
    </source>
</evidence>
<dbReference type="EMBL" id="AAHVIS010000030">
    <property type="protein sequence ID" value="ECA7464162.1"/>
    <property type="molecule type" value="Genomic_DNA"/>
</dbReference>
<keyword evidence="16" id="KW-0175">Coiled coil</keyword>
<evidence type="ECO:0000313" key="65">
    <source>
        <dbReference type="EMBL" id="HAB5526275.1"/>
    </source>
</evidence>
<reference evidence="47" key="1">
    <citation type="journal article" date="2018" name="Genome Biol.">
        <title>SKESA: strategic k-mer extension for scrupulous assemblies.</title>
        <authorList>
            <person name="Souvorov A."/>
            <person name="Agarwala R."/>
            <person name="Lipman D.J."/>
        </authorList>
    </citation>
    <scope>NUCLEOTIDE SEQUENCE</scope>
    <source>
        <strain evidence="69">09-3426</strain>
        <strain evidence="82">09-4364</strain>
        <strain evidence="93">10-0327</strain>
        <strain evidence="88">10-7240</strain>
        <strain evidence="86">10-7243</strain>
        <strain evidence="84">11-4642</strain>
        <strain evidence="87">11-5588</strain>
        <strain evidence="89">12-3191</strain>
        <strain evidence="90">12-3284</strain>
        <strain evidence="91">12-8479</strain>
        <strain evidence="85">13-0431</strain>
        <strain evidence="94">13-2460</strain>
        <strain evidence="83">13-5657</strain>
        <strain evidence="70">CE06.035</strain>
        <strain evidence="92">Salm201708953</strain>
        <strain evidence="47">Salmonella enterica</strain>
        <strain evidence="73">Sam_3440b185-6731-4f40-abe7-826e6475c527</strain>
        <strain evidence="74">Sam_5f569ebd-755b-4147-8429-4678b9c250cc</strain>
        <strain evidence="72">Sam_8b55db79-2e89-45d5-a9a1-8092f0a17964</strain>
        <strain evidence="71">Sam_997f2e98-28ae-496a-bdd7-14b549d092b4</strain>
    </source>
</reference>
<evidence type="ECO:0000313" key="91">
    <source>
        <dbReference type="EMBL" id="HAF0890666.1"/>
    </source>
</evidence>
<protein>
    <recommendedName>
        <fullName evidence="3">histidine kinase</fullName>
        <ecNumber evidence="3">2.7.13.3</ecNumber>
    </recommendedName>
</protein>
<evidence type="ECO:0000313" key="40">
    <source>
        <dbReference type="EMBL" id="EDC9468842.1"/>
    </source>
</evidence>
<keyword evidence="11 17" id="KW-1133">Transmembrane helix</keyword>
<reference evidence="47" key="7">
    <citation type="submission" date="2019-10" db="EMBL/GenBank/DDBJ databases">
        <authorList>
            <consortium name="NCBI Pathogen Detection Project"/>
        </authorList>
    </citation>
    <scope>NUCLEOTIDE SEQUENCE</scope>
    <source>
        <strain evidence="69">09-3426</strain>
        <strain evidence="82">09-4364</strain>
        <strain evidence="93">10-0327</strain>
        <strain evidence="88">10-7240</strain>
        <strain evidence="86">10-7243</strain>
        <strain evidence="84">11-4642</strain>
        <strain evidence="87">11-5588</strain>
        <strain evidence="89">12-3191</strain>
        <strain evidence="90">12-3284</strain>
        <strain evidence="91">12-8479</strain>
        <strain evidence="85">13-0431</strain>
        <strain evidence="94">13-2460</strain>
        <strain evidence="83">13-5657</strain>
        <strain evidence="70">CE06.035</strain>
        <strain evidence="92">Salm201708953</strain>
        <strain evidence="47">Salmonella enterica</strain>
        <strain evidence="73">Sam_3440b185-6731-4f40-abe7-826e6475c527</strain>
        <strain evidence="74">Sam_5f569ebd-755b-4147-8429-4678b9c250cc</strain>
        <strain evidence="72">Sam_8b55db79-2e89-45d5-a9a1-8092f0a17964</strain>
        <strain evidence="71">Sam_997f2e98-28ae-496a-bdd7-14b549d092b4</strain>
    </source>
</reference>
<evidence type="ECO:0000313" key="63">
    <source>
        <dbReference type="EMBL" id="HAB5210815.1"/>
    </source>
</evidence>
<dbReference type="CDD" id="cd00088">
    <property type="entry name" value="HPT"/>
    <property type="match status" value="1"/>
</dbReference>
<evidence type="ECO:0000256" key="1">
    <source>
        <dbReference type="ARBA" id="ARBA00000085"/>
    </source>
</evidence>
<dbReference type="EMBL" id="DAAGUG010000100">
    <property type="protein sequence ID" value="HAB4591726.1"/>
    <property type="molecule type" value="Genomic_DNA"/>
</dbReference>
<evidence type="ECO:0000256" key="6">
    <source>
        <dbReference type="ARBA" id="ARBA00022553"/>
    </source>
</evidence>
<dbReference type="EMBL" id="DAAQNS010000016">
    <property type="protein sequence ID" value="HAE0114843.1"/>
    <property type="molecule type" value="Genomic_DNA"/>
</dbReference>
<evidence type="ECO:0000313" key="64">
    <source>
        <dbReference type="EMBL" id="HAB5382308.1"/>
    </source>
</evidence>
<dbReference type="GO" id="GO:0000155">
    <property type="term" value="F:phosphorelay sensor kinase activity"/>
    <property type="evidence" value="ECO:0007669"/>
    <property type="project" value="InterPro"/>
</dbReference>
<reference evidence="27" key="5">
    <citation type="submission" date="2018-07" db="EMBL/GenBank/DDBJ databases">
        <authorList>
            <person name="Ashton P.M."/>
            <person name="Dallman T."/>
            <person name="Nair S."/>
            <person name="De Pinna E."/>
            <person name="Peters T."/>
            <person name="Grant K."/>
        </authorList>
    </citation>
    <scope>NUCLEOTIDE SEQUENCE</scope>
    <source>
        <strain evidence="30">152447</strain>
        <strain evidence="32">178634</strain>
        <strain evidence="27">178666</strain>
        <strain evidence="24">208936</strain>
        <strain evidence="22">240168</strain>
        <strain evidence="29">250819</strain>
        <strain evidence="43">344039</strain>
        <strain evidence="46">352129</strain>
        <strain evidence="36">365830</strain>
        <strain evidence="44">369915</strain>
        <strain evidence="28">423873</strain>
        <strain evidence="25">428140</strain>
        <strain evidence="31">488730</strain>
        <strain evidence="26">535271</strain>
        <strain evidence="35">676364</strain>
        <strain evidence="23">741041</strain>
    </source>
</reference>
<keyword evidence="4" id="KW-1003">Cell membrane</keyword>
<dbReference type="EMBL" id="DAAGBK010000016">
    <property type="protein sequence ID" value="HAB2372008.1"/>
    <property type="molecule type" value="Genomic_DNA"/>
</dbReference>
<feature type="modified residue" description="4-aspartylphosphate" evidence="15">
    <location>
        <position position="731"/>
    </location>
</feature>
<dbReference type="PANTHER" id="PTHR43047">
    <property type="entry name" value="TWO-COMPONENT HISTIDINE PROTEIN KINASE"/>
    <property type="match status" value="1"/>
</dbReference>
<dbReference type="EMBL" id="AALSOQ010000025">
    <property type="protein sequence ID" value="EDC9468842.1"/>
    <property type="molecule type" value="Genomic_DNA"/>
</dbReference>
<dbReference type="SUPFAM" id="SSF47384">
    <property type="entry name" value="Homodimeric domain of signal transducing histidine kinase"/>
    <property type="match status" value="1"/>
</dbReference>
<evidence type="ECO:0000313" key="73">
    <source>
        <dbReference type="EMBL" id="HAE0207700.1"/>
    </source>
</evidence>
<dbReference type="EMBL" id="AAGTMP010000022">
    <property type="protein sequence ID" value="EBR8143594.1"/>
    <property type="molecule type" value="Genomic_DNA"/>
</dbReference>
<dbReference type="EMBL" id="DAARAJ010000015">
    <property type="protein sequence ID" value="HAE1641591.1"/>
    <property type="molecule type" value="Genomic_DNA"/>
</dbReference>
<evidence type="ECO:0000313" key="72">
    <source>
        <dbReference type="EMBL" id="HAE0114843.1"/>
    </source>
</evidence>
<evidence type="ECO:0000259" key="20">
    <source>
        <dbReference type="PROSITE" id="PS50885"/>
    </source>
</evidence>
<dbReference type="EMBL" id="DAATZW010000080">
    <property type="protein sequence ID" value="HAF0793024.1"/>
    <property type="molecule type" value="Genomic_DNA"/>
</dbReference>
<dbReference type="EMBL" id="DAAFWP010000019">
    <property type="protein sequence ID" value="HAB1804834.1"/>
    <property type="molecule type" value="Genomic_DNA"/>
</dbReference>
<dbReference type="EMBL" id="AAHORV010000023">
    <property type="protein sequence ID" value="EBY6738800.1"/>
    <property type="molecule type" value="Genomic_DNA"/>
</dbReference>
<evidence type="ECO:0000313" key="42">
    <source>
        <dbReference type="EMBL" id="EDG5799033.1"/>
    </source>
</evidence>
<feature type="modified residue" description="Phosphohistidine" evidence="14">
    <location>
        <position position="859"/>
    </location>
</feature>
<evidence type="ECO:0000256" key="16">
    <source>
        <dbReference type="SAM" id="Coils"/>
    </source>
</evidence>
<name>A0A2T9HVW8_SALET</name>
<dbReference type="InterPro" id="IPR036097">
    <property type="entry name" value="HisK_dim/P_sf"/>
</dbReference>
<reference evidence="37" key="6">
    <citation type="submission" date="2018-07" db="EMBL/GenBank/DDBJ databases">
        <authorList>
            <consortium name="NARMS: The National Antimicrobial Resistance Monitoring System"/>
        </authorList>
    </citation>
    <scope>NUCLEOTIDE SEQUENCE</scope>
    <source>
        <strain evidence="37">CVM N57313F</strain>
        <strain evidence="33">FSIS11815297</strain>
        <strain evidence="38">FSIS1607168</strain>
    </source>
</reference>
<dbReference type="PRINTS" id="PR00344">
    <property type="entry name" value="BCTRLSENSOR"/>
</dbReference>
<evidence type="ECO:0000313" key="39">
    <source>
        <dbReference type="EMBL" id="EDB6499152.1"/>
    </source>
</evidence>
<dbReference type="SMART" id="SM00304">
    <property type="entry name" value="HAMP"/>
    <property type="match status" value="1"/>
</dbReference>
<evidence type="ECO:0000313" key="81">
    <source>
        <dbReference type="EMBL" id="HAE1641591.1"/>
    </source>
</evidence>
<evidence type="ECO:0000313" key="59">
    <source>
        <dbReference type="EMBL" id="HAB4367157.1"/>
    </source>
</evidence>
<dbReference type="EMBL" id="AAGQKS010000024">
    <property type="protein sequence ID" value="EBQ8902188.1"/>
    <property type="molecule type" value="Genomic_DNA"/>
</dbReference>
<evidence type="ECO:0000313" key="83">
    <source>
        <dbReference type="EMBL" id="HAE4620930.1"/>
    </source>
</evidence>
<evidence type="ECO:0000313" key="33">
    <source>
        <dbReference type="EMBL" id="EBZ7019188.1"/>
    </source>
</evidence>
<evidence type="ECO:0000313" key="48">
    <source>
        <dbReference type="EMBL" id="HAB1572555.1"/>
    </source>
</evidence>
<dbReference type="InterPro" id="IPR038188">
    <property type="entry name" value="TorS_sensor_sf"/>
</dbReference>
<evidence type="ECO:0000313" key="23">
    <source>
        <dbReference type="EMBL" id="EBG3094750.1"/>
    </source>
</evidence>
<evidence type="ECO:0000313" key="51">
    <source>
        <dbReference type="EMBL" id="HAB1824162.1"/>
    </source>
</evidence>
<evidence type="ECO:0000256" key="8">
    <source>
        <dbReference type="ARBA" id="ARBA00022692"/>
    </source>
</evidence>
<evidence type="ECO:0000313" key="88">
    <source>
        <dbReference type="EMBL" id="HAE9394279.1"/>
    </source>
</evidence>
<evidence type="ECO:0000313" key="38">
    <source>
        <dbReference type="EMBL" id="ECU7934454.1"/>
    </source>
</evidence>
<evidence type="ECO:0000256" key="9">
    <source>
        <dbReference type="ARBA" id="ARBA00022777"/>
    </source>
</evidence>
<evidence type="ECO:0000313" key="30">
    <source>
        <dbReference type="EMBL" id="EBY0577427.1"/>
    </source>
</evidence>
<evidence type="ECO:0000256" key="12">
    <source>
        <dbReference type="ARBA" id="ARBA00023012"/>
    </source>
</evidence>
<evidence type="ECO:0000313" key="46">
    <source>
        <dbReference type="EMBL" id="EDH9231671.1"/>
    </source>
</evidence>
<dbReference type="Pfam" id="PF00672">
    <property type="entry name" value="HAMP"/>
    <property type="match status" value="1"/>
</dbReference>
<dbReference type="EMBL" id="DAAHEN010000019">
    <property type="protein sequence ID" value="HAB5771518.1"/>
    <property type="molecule type" value="Genomic_DNA"/>
</dbReference>
<evidence type="ECO:0000313" key="69">
    <source>
        <dbReference type="EMBL" id="HAC6812812.1"/>
    </source>
</evidence>
<dbReference type="PANTHER" id="PTHR43047:SF78">
    <property type="entry name" value="SENSORY_REGULATORY PROTEIN RPFC"/>
    <property type="match status" value="1"/>
</dbReference>
<keyword evidence="9 95" id="KW-0418">Kinase</keyword>
<keyword evidence="6 15" id="KW-0597">Phosphoprotein</keyword>
<dbReference type="PIRSF" id="PIRSF036437">
    <property type="entry name" value="HK_TorS"/>
    <property type="match status" value="1"/>
</dbReference>
<dbReference type="PROSITE" id="PS50110">
    <property type="entry name" value="RESPONSE_REGULATORY"/>
    <property type="match status" value="1"/>
</dbReference>
<evidence type="ECO:0000313" key="84">
    <source>
        <dbReference type="EMBL" id="HAE5975115.1"/>
    </source>
</evidence>
<evidence type="ECO:0000256" key="10">
    <source>
        <dbReference type="ARBA" id="ARBA00022840"/>
    </source>
</evidence>
<dbReference type="EMBL" id="DAATXT010000064">
    <property type="protein sequence ID" value="HAF0562587.1"/>
    <property type="molecule type" value="Genomic_DNA"/>
</dbReference>
<evidence type="ECO:0000313" key="27">
    <source>
        <dbReference type="EMBL" id="EBR9965203.1"/>
    </source>
</evidence>
<dbReference type="EMBL" id="AAFGSL010000029">
    <property type="protein sequence ID" value="EBF7616418.1"/>
    <property type="molecule type" value="Genomic_DNA"/>
</dbReference>
<dbReference type="AlphaFoldDB" id="A0A2T9HVW8"/>
<evidence type="ECO:0000313" key="52">
    <source>
        <dbReference type="EMBL" id="HAB1884861.1"/>
    </source>
</evidence>
<dbReference type="InterPro" id="IPR003594">
    <property type="entry name" value="HATPase_dom"/>
</dbReference>
<dbReference type="EMBL" id="AAKNHU010000029">
    <property type="protein sequence ID" value="ECT6085658.1"/>
    <property type="molecule type" value="Genomic_DNA"/>
</dbReference>
<dbReference type="Proteomes" id="UP000839928">
    <property type="component" value="Unassembled WGS sequence"/>
</dbReference>
<dbReference type="InterPro" id="IPR003661">
    <property type="entry name" value="HisK_dim/P_dom"/>
</dbReference>
<dbReference type="NCBIfam" id="NF008543">
    <property type="entry name" value="PRK11466.1"/>
    <property type="match status" value="1"/>
</dbReference>
<dbReference type="EMBL" id="AAMIOU010000023">
    <property type="protein sequence ID" value="EDH7245933.1"/>
    <property type="molecule type" value="Genomic_DNA"/>
</dbReference>
<evidence type="ECO:0000259" key="18">
    <source>
        <dbReference type="PROSITE" id="PS50109"/>
    </source>
</evidence>
<dbReference type="InterPro" id="IPR008207">
    <property type="entry name" value="Sig_transdc_His_kin_Hpt_dom"/>
</dbReference>
<dbReference type="CDD" id="cd16172">
    <property type="entry name" value="TorS_sensor_domain"/>
    <property type="match status" value="1"/>
</dbReference>
<dbReference type="EMBL" id="DAASRO010000017">
    <property type="protein sequence ID" value="HAE6730456.1"/>
    <property type="molecule type" value="Genomic_DNA"/>
</dbReference>
<dbReference type="EMBL" id="DAAFXG010000018">
    <property type="protein sequence ID" value="HAB1884861.1"/>
    <property type="molecule type" value="Genomic_DNA"/>
</dbReference>
<dbReference type="EMBL" id="AAHMZR010000034">
    <property type="protein sequence ID" value="EBY0577427.1"/>
    <property type="molecule type" value="Genomic_DNA"/>
</dbReference>
<accession>A0A2T9HVW8</accession>
<dbReference type="EMBL" id="DAARZX010000026">
    <property type="protein sequence ID" value="HAE4620930.1"/>
    <property type="molecule type" value="Genomic_DNA"/>
</dbReference>
<dbReference type="Gene3D" id="3.30.565.10">
    <property type="entry name" value="Histidine kinase-like ATPase, C-terminal domain"/>
    <property type="match status" value="1"/>
</dbReference>
<evidence type="ECO:0000313" key="58">
    <source>
        <dbReference type="EMBL" id="HAB3948066.1"/>
    </source>
</evidence>
<evidence type="ECO:0000313" key="55">
    <source>
        <dbReference type="EMBL" id="HAB2426575.1"/>
    </source>
</evidence>
<dbReference type="EMBL" id="DAAFPI010000019">
    <property type="protein sequence ID" value="HAB1022194.1"/>
    <property type="molecule type" value="Genomic_DNA"/>
</dbReference>
<dbReference type="EMBL" id="DAAGMN010000105">
    <property type="protein sequence ID" value="HAB3683756.1"/>
    <property type="molecule type" value="Genomic_DNA"/>
</dbReference>
<dbReference type="EMBL" id="DAAQYH010000021">
    <property type="protein sequence ID" value="HAE1372149.1"/>
    <property type="molecule type" value="Genomic_DNA"/>
</dbReference>
<dbReference type="EMBL" id="DAAQQN010000026">
    <property type="protein sequence ID" value="HAE0451665.1"/>
    <property type="molecule type" value="Genomic_DNA"/>
</dbReference>
<evidence type="ECO:0000313" key="62">
    <source>
        <dbReference type="EMBL" id="HAB5023430.1"/>
    </source>
</evidence>
<dbReference type="EMBL" id="DAARRM010000072">
    <property type="protein sequence ID" value="HAE3639145.1"/>
    <property type="molecule type" value="Genomic_DNA"/>
</dbReference>
<evidence type="ECO:0000256" key="11">
    <source>
        <dbReference type="ARBA" id="ARBA00022989"/>
    </source>
</evidence>
<evidence type="ECO:0000313" key="68">
    <source>
        <dbReference type="EMBL" id="HAB6238762.1"/>
    </source>
</evidence>
<comment type="caution">
    <text evidence="95">The sequence shown here is derived from an EMBL/GenBank/DDBJ whole genome shotgun (WGS) entry which is preliminary data.</text>
</comment>
<evidence type="ECO:0000313" key="61">
    <source>
        <dbReference type="EMBL" id="HAB4789222.1"/>
    </source>
</evidence>
<dbReference type="CDD" id="cd00082">
    <property type="entry name" value="HisKA"/>
    <property type="match status" value="1"/>
</dbReference>
<dbReference type="EMBL" id="DAARAH010000021">
    <property type="protein sequence ID" value="HAE1604992.1"/>
    <property type="molecule type" value="Genomic_DNA"/>
</dbReference>
<dbReference type="EMBL" id="DAAFUE010000016">
    <property type="protein sequence ID" value="HAB1572555.1"/>
    <property type="molecule type" value="Genomic_DNA"/>
</dbReference>
<dbReference type="EMBL" id="AALOGT010000018">
    <property type="protein sequence ID" value="EDB6499152.1"/>
    <property type="molecule type" value="Genomic_DNA"/>
</dbReference>
<feature type="transmembrane region" description="Helical" evidence="17">
    <location>
        <begin position="332"/>
        <end position="354"/>
    </location>
</feature>
<dbReference type="EMBL" id="QDOG01000017">
    <property type="protein sequence ID" value="PVL88730.1"/>
    <property type="molecule type" value="Genomic_DNA"/>
</dbReference>
<dbReference type="InterPro" id="IPR003660">
    <property type="entry name" value="HAMP_dom"/>
</dbReference>
<dbReference type="EMBL" id="DAAGZR010000018">
    <property type="protein sequence ID" value="HAB5210815.1"/>
    <property type="molecule type" value="Genomic_DNA"/>
</dbReference>
<evidence type="ECO:0000313" key="92">
    <source>
        <dbReference type="EMBL" id="HAF7240331.1"/>
    </source>
</evidence>
<dbReference type="EMBL" id="DAAWBV010000024">
    <property type="protein sequence ID" value="HAF7240331.1"/>
    <property type="molecule type" value="Genomic_DNA"/>
</dbReference>
<dbReference type="EMBL" id="DAAWFY010000020">
    <property type="protein sequence ID" value="HAF7734769.1"/>
    <property type="molecule type" value="Genomic_DNA"/>
</dbReference>
<gene>
    <name evidence="22" type="primary">torS</name>
    <name evidence="37" type="ORF">A3Z75_19485</name>
    <name evidence="39" type="ORF">AL996_20905</name>
    <name evidence="42" type="ORF">B7643_20355</name>
    <name evidence="41" type="ORF">B7S77_21120</name>
    <name evidence="38" type="ORF">BEI99_21980</name>
    <name evidence="40" type="ORF">BH418_19430</name>
    <name evidence="95" type="ORF">C4792_22135</name>
    <name evidence="43" type="ORF">CB179_18510</name>
    <name evidence="44" type="ORF">CB381_18740</name>
    <name evidence="45" type="ORF">CBN47_13045</name>
    <name evidence="46" type="ORF">CC399_19840</name>
    <name evidence="32" type="ORF">D5800_19520</name>
    <name evidence="22" type="ORF">DEM85_21180</name>
    <name evidence="24" type="ORF">DKS77_15600</name>
    <name evidence="29" type="ORF">DLB38_13510</name>
    <name evidence="26" type="ORF">DN360_20735</name>
    <name evidence="25" type="ORF">DNV88_20020</name>
    <name evidence="27" type="ORF">DTG92_16925</name>
    <name evidence="28" type="ORF">DTV28_18820</name>
    <name evidence="31" type="ORF">DU232_23430</name>
    <name evidence="30" type="ORF">DUR08_21145</name>
    <name evidence="36" type="ORF">E0T08_16345</name>
    <name evidence="33" type="ORF">EEQ47_18445</name>
    <name evidence="34" type="ORF">EPK73_17975</name>
    <name evidence="35" type="ORF">EVU59_19510</name>
    <name evidence="23" type="ORF">FIR09_16510</name>
    <name evidence="69" type="ORF">G0D82_23320</name>
    <name evidence="70" type="ORF">G1157_22265</name>
    <name evidence="73" type="ORF">G2167_21015</name>
    <name evidence="71" type="ORF">G2187_22415</name>
    <name evidence="74" type="ORF">G2192_24085</name>
    <name evidence="72" type="ORF">G2213_22990</name>
    <name evidence="75" type="ORF">G2913_21850</name>
    <name evidence="76" type="ORF">G2953_18075</name>
    <name evidence="80" type="ORF">G2960_14910</name>
    <name evidence="77" type="ORF">G2966_19105</name>
    <name evidence="81" type="ORF">G2970_18610</name>
    <name evidence="78" type="ORF">G2990_15785</name>
    <name evidence="82" type="ORF">G3980_003777</name>
    <name evidence="79" type="ORF">G3A30_17900</name>
    <name evidence="83" type="ORF">G4D20_004718</name>
    <name evidence="84" type="ORF">G4I51_003670</name>
    <name evidence="85" type="ORF">G4K93_004343</name>
    <name evidence="86" type="ORF">G4P07_004740</name>
    <name evidence="87" type="ORF">G4P20_004053</name>
    <name evidence="88" type="ORF">G4Y13_003833</name>
    <name evidence="93" type="ORF">G9257_003854</name>
    <name evidence="94" type="ORF">G9336_004312</name>
    <name evidence="90" type="ORF">G9C35_004377</name>
    <name evidence="89" type="ORF">G9C70_004368</name>
    <name evidence="91" type="ORF">G9G25_002573</name>
    <name evidence="92" type="ORF">G9X09_002918</name>
    <name evidence="62" type="ORF">GB020_21615</name>
    <name evidence="63" type="ORF">GB178_09435</name>
    <name evidence="55" type="ORF">GB182_21575</name>
    <name evidence="64" type="ORF">GB193_03860</name>
    <name evidence="67" type="ORF">GB352_21270</name>
    <name evidence="54" type="ORF">GB356_21570</name>
    <name evidence="51" type="ORF">GB388_05985</name>
    <name evidence="68" type="ORF">GB394_21610</name>
    <name evidence="49" type="ORF">GB423_20650</name>
    <name evidence="59" type="ORF">GB430_14225</name>
    <name evidence="57" type="ORF">GB441_05680</name>
    <name evidence="58" type="ORF">GB481_21775</name>
    <name evidence="53" type="ORF">GB613_09985</name>
    <name evidence="65" type="ORF">GBR77_21745</name>
    <name evidence="66" type="ORF">GBS17_21575</name>
    <name evidence="56" type="ORF">GBV99_19300</name>
    <name evidence="48" type="ORF">GBX08_21605</name>
    <name evidence="47" type="ORF">GBX75_17535</name>
    <name evidence="50" type="ORF">GBY12_21595</name>
    <name evidence="52" type="ORF">GBY78_21615</name>
    <name evidence="60" type="ORF">GBZ43_19160</name>
    <name evidence="61" type="ORF">GBZ56_19360</name>
</gene>
<comment type="catalytic activity">
    <reaction evidence="1">
        <text>ATP + protein L-histidine = ADP + protein N-phospho-L-histidine.</text>
        <dbReference type="EC" id="2.7.13.3"/>
    </reaction>
</comment>
<keyword evidence="8 17" id="KW-0812">Transmembrane</keyword>
<evidence type="ECO:0000313" key="79">
    <source>
        <dbReference type="EMBL" id="HAE1458290.1"/>
    </source>
</evidence>
<evidence type="ECO:0000313" key="54">
    <source>
        <dbReference type="EMBL" id="HAB2372008.1"/>
    </source>
</evidence>
<dbReference type="EMBL" id="AAHNKL010000038">
    <property type="protein sequence ID" value="EBY1991916.1"/>
    <property type="molecule type" value="Genomic_DNA"/>
</dbReference>
<reference evidence="95 96" key="2">
    <citation type="submission" date="2018-04" db="EMBL/GenBank/DDBJ databases">
        <title>Serotype diversity and antimicrobial resistance among Salmonella enterica isolated from patients at an equine referral hospital.</title>
        <authorList>
            <person name="Leon I.M."/>
            <person name="Lawhon S.D."/>
            <person name="Norman K.N."/>
            <person name="Threadgill D.S."/>
            <person name="Ohta N."/>
            <person name="Vinasco J."/>
            <person name="Scott H.M."/>
        </authorList>
    </citation>
    <scope>NUCLEOTIDE SEQUENCE [LARGE SCALE GENOMIC DNA]</scope>
    <source>
        <strain evidence="95 96">167</strain>
    </source>
</reference>
<dbReference type="EMBL" id="AAHWZL010000023">
    <property type="protein sequence ID" value="ECB2570839.1"/>
    <property type="molecule type" value="Genomic_DNA"/>
</dbReference>
<dbReference type="EMBL" id="DAAQXW010000026">
    <property type="protein sequence ID" value="HAE1323788.1"/>
    <property type="molecule type" value="Genomic_DNA"/>
</dbReference>
<dbReference type="PROSITE" id="PS50894">
    <property type="entry name" value="HPT"/>
    <property type="match status" value="1"/>
</dbReference>
<evidence type="ECO:0000313" key="28">
    <source>
        <dbReference type="EMBL" id="EBS0218502.1"/>
    </source>
</evidence>
<dbReference type="EMBL" id="DAAQLP010000017">
    <property type="protein sequence ID" value="HAD9848502.1"/>
    <property type="molecule type" value="Genomic_DNA"/>
</dbReference>
<dbReference type="EMBL" id="DAASYN010000019">
    <property type="protein sequence ID" value="HAE7559815.1"/>
    <property type="molecule type" value="Genomic_DNA"/>
</dbReference>
<dbReference type="Proteomes" id="UP000245147">
    <property type="component" value="Unassembled WGS sequence"/>
</dbReference>
<dbReference type="RefSeq" id="WP_000106945.1">
    <property type="nucleotide sequence ID" value="NZ_CALNWA010000015.1"/>
</dbReference>
<dbReference type="Pfam" id="PF21689">
    <property type="entry name" value="TorS_sensor_domain"/>
    <property type="match status" value="1"/>
</dbReference>
<dbReference type="EMBL" id="AAMIBF010000021">
    <property type="protein sequence ID" value="EDH5703419.1"/>
    <property type="molecule type" value="Genomic_DNA"/>
</dbReference>
<dbReference type="EMBL" id="AAMEQR010000019">
    <property type="protein sequence ID" value="EDG5799033.1"/>
    <property type="molecule type" value="Genomic_DNA"/>
</dbReference>
<dbReference type="SMART" id="SM00388">
    <property type="entry name" value="HisKA"/>
    <property type="match status" value="1"/>
</dbReference>
<evidence type="ECO:0000313" key="70">
    <source>
        <dbReference type="EMBL" id="HAD8177038.1"/>
    </source>
</evidence>
<evidence type="ECO:0000313" key="82">
    <source>
        <dbReference type="EMBL" id="HAE3639145.1"/>
    </source>
</evidence>
<dbReference type="EC" id="2.7.13.3" evidence="3"/>
<dbReference type="EMBL" id="AAKRAK010000020">
    <property type="protein sequence ID" value="ECU7934454.1"/>
    <property type="molecule type" value="Genomic_DNA"/>
</dbReference>
<evidence type="ECO:0000313" key="25">
    <source>
        <dbReference type="EMBL" id="EBR0143823.1"/>
    </source>
</evidence>
<evidence type="ECO:0000313" key="32">
    <source>
        <dbReference type="EMBL" id="EBY6738800.1"/>
    </source>
</evidence>
<dbReference type="EMBL" id="AAMIHC010000024">
    <property type="protein sequence ID" value="EDH6341938.1"/>
    <property type="molecule type" value="Genomic_DNA"/>
</dbReference>
<dbReference type="PROSITE" id="PS50109">
    <property type="entry name" value="HIS_KIN"/>
    <property type="match status" value="1"/>
</dbReference>
<evidence type="ECO:0000313" key="57">
    <source>
        <dbReference type="EMBL" id="HAB3743186.1"/>
    </source>
</evidence>
<evidence type="ECO:0000313" key="60">
    <source>
        <dbReference type="EMBL" id="HAB4591726.1"/>
    </source>
</evidence>
<dbReference type="EMBL" id="AAHRZG010000023">
    <property type="protein sequence ID" value="EBZ7019188.1"/>
    <property type="molecule type" value="Genomic_DNA"/>
</dbReference>
<dbReference type="EMBL" id="DAASLH010000099">
    <property type="protein sequence ID" value="HAE5975115.1"/>
    <property type="molecule type" value="Genomic_DNA"/>
</dbReference>
<dbReference type="SUPFAM" id="SSF55874">
    <property type="entry name" value="ATPase domain of HSP90 chaperone/DNA topoisomerase II/histidine kinase"/>
    <property type="match status" value="1"/>
</dbReference>
<proteinExistence type="predicted"/>
<evidence type="ECO:0000313" key="85">
    <source>
        <dbReference type="EMBL" id="HAE6730456.1"/>
    </source>
</evidence>
<dbReference type="SMART" id="SM00073">
    <property type="entry name" value="HPT"/>
    <property type="match status" value="1"/>
</dbReference>
<dbReference type="EMBL" id="AAGQWK010000023">
    <property type="protein sequence ID" value="EBR0143823.1"/>
    <property type="molecule type" value="Genomic_DNA"/>
</dbReference>
<dbReference type="EMBL" id="DAAGNE010000011">
    <property type="protein sequence ID" value="HAB3743186.1"/>
    <property type="molecule type" value="Genomic_DNA"/>
</dbReference>
<dbReference type="InterPro" id="IPR037952">
    <property type="entry name" value="Sensor_TorS"/>
</dbReference>
<evidence type="ECO:0000313" key="94">
    <source>
        <dbReference type="EMBL" id="HAF7734769.1"/>
    </source>
</evidence>
<evidence type="ECO:0000313" key="96">
    <source>
        <dbReference type="Proteomes" id="UP000245147"/>
    </source>
</evidence>
<dbReference type="EMBL" id="DAASXW010000032">
    <property type="protein sequence ID" value="HAE7506328.1"/>
    <property type="molecule type" value="Genomic_DNA"/>
</dbReference>
<dbReference type="EMBL" id="AAGUBV010000022">
    <property type="protein sequence ID" value="EBR9965203.1"/>
    <property type="molecule type" value="Genomic_DNA"/>
</dbReference>
<dbReference type="Gene3D" id="3.40.50.2300">
    <property type="match status" value="1"/>
</dbReference>
<dbReference type="EMBL" id="DAAGSJ010000021">
    <property type="protein sequence ID" value="HAB4367157.1"/>
    <property type="molecule type" value="Genomic_DNA"/>
</dbReference>
<evidence type="ECO:0000256" key="17">
    <source>
        <dbReference type="SAM" id="Phobius"/>
    </source>
</evidence>
<comment type="subcellular location">
    <subcellularLocation>
        <location evidence="2">Cell inner membrane</location>
        <topology evidence="2">Multi-pass membrane protein</topology>
    </subcellularLocation>
</comment>
<dbReference type="EMBL" id="DAAFWQ010000012">
    <property type="protein sequence ID" value="HAB1824162.1"/>
    <property type="molecule type" value="Genomic_DNA"/>
</dbReference>
<dbReference type="GO" id="GO:0005886">
    <property type="term" value="C:plasma membrane"/>
    <property type="evidence" value="ECO:0007669"/>
    <property type="project" value="UniProtKB-SubCell"/>
</dbReference>
<evidence type="ECO:0000313" key="95">
    <source>
        <dbReference type="EMBL" id="PVL88730.1"/>
    </source>
</evidence>
<dbReference type="EMBL" id="AAHDEP010000021">
    <property type="protein sequence ID" value="EBU7985764.1"/>
    <property type="molecule type" value="Genomic_DNA"/>
</dbReference>
<evidence type="ECO:0000313" key="49">
    <source>
        <dbReference type="EMBL" id="HAB1710476.1"/>
    </source>
</evidence>
<evidence type="ECO:0000313" key="76">
    <source>
        <dbReference type="EMBL" id="HAE1238858.1"/>
    </source>
</evidence>
<evidence type="ECO:0000313" key="41">
    <source>
        <dbReference type="EMBL" id="EDG5623006.1"/>
    </source>
</evidence>
<dbReference type="EMBL" id="AAGUFA010000022">
    <property type="protein sequence ID" value="EBS0218502.1"/>
    <property type="molecule type" value="Genomic_DNA"/>
</dbReference>
<keyword evidence="10" id="KW-0067">ATP-binding</keyword>
<dbReference type="EMBL" id="DAAHBC010000008">
    <property type="protein sequence ID" value="HAB5382308.1"/>
    <property type="molecule type" value="Genomic_DNA"/>
</dbReference>
<keyword evidence="5" id="KW-0997">Cell inner membrane</keyword>
<dbReference type="EMBL" id="DAATOG010000020">
    <property type="protein sequence ID" value="HAE9394279.1"/>
    <property type="molecule type" value="Genomic_DNA"/>
</dbReference>
<evidence type="ECO:0000313" key="86">
    <source>
        <dbReference type="EMBL" id="HAE7506328.1"/>
    </source>
</evidence>
<evidence type="ECO:0000256" key="15">
    <source>
        <dbReference type="PROSITE-ProRule" id="PRU00169"/>
    </source>
</evidence>
<dbReference type="Gene3D" id="1.20.120.160">
    <property type="entry name" value="HPT domain"/>
    <property type="match status" value="1"/>
</dbReference>
<evidence type="ECO:0000313" key="45">
    <source>
        <dbReference type="EMBL" id="EDH7245933.1"/>
    </source>
</evidence>
<reference evidence="39" key="4">
    <citation type="submission" date="2018-07" db="EMBL/GenBank/DDBJ databases">
        <authorList>
            <consortium name="GenomeTrakr network: Whole genome sequencing for foodborne pathogen traceback"/>
        </authorList>
    </citation>
    <scope>NUCLEOTIDE SEQUENCE</scope>
    <source>
        <strain evidence="40">ADRDL-16-8871</strain>
        <strain evidence="39">FDA00004800</strain>
        <strain evidence="34">FSIS21923161</strain>
    </source>
</reference>
<evidence type="ECO:0000259" key="21">
    <source>
        <dbReference type="PROSITE" id="PS50894"/>
    </source>
</evidence>
<evidence type="ECO:0000313" key="67">
    <source>
        <dbReference type="EMBL" id="HAB5941955.1"/>
    </source>
</evidence>
<dbReference type="NCBIfam" id="TIGR02956">
    <property type="entry name" value="TMAO_torS"/>
    <property type="match status" value="1"/>
</dbReference>
<evidence type="ECO:0000313" key="37">
    <source>
        <dbReference type="EMBL" id="ECT6085658.1"/>
    </source>
</evidence>
<dbReference type="InterPro" id="IPR036641">
    <property type="entry name" value="HPT_dom_sf"/>
</dbReference>
<dbReference type="Pfam" id="PF02518">
    <property type="entry name" value="HATPase_c"/>
    <property type="match status" value="1"/>
</dbReference>
<evidence type="ECO:0000313" key="66">
    <source>
        <dbReference type="EMBL" id="HAB5771518.1"/>
    </source>
</evidence>
<dbReference type="InterPro" id="IPR036890">
    <property type="entry name" value="HATPase_C_sf"/>
</dbReference>
<evidence type="ECO:0000313" key="24">
    <source>
        <dbReference type="EMBL" id="EBQ8902188.1"/>
    </source>
</evidence>
<evidence type="ECO:0000313" key="47">
    <source>
        <dbReference type="EMBL" id="HAB1022194.1"/>
    </source>
</evidence>
<dbReference type="EMBL" id="DAAGBW010000016">
    <property type="protein sequence ID" value="HAB2426575.1"/>
    <property type="molecule type" value="Genomic_DNA"/>
</dbReference>
<dbReference type="EMBL" id="AAMJGE010000023">
    <property type="protein sequence ID" value="EDH9231671.1"/>
    <property type="molecule type" value="Genomic_DNA"/>
</dbReference>
<dbReference type="EMBL" id="DAAQXF010000121">
    <property type="protein sequence ID" value="HAE1238858.1"/>
    <property type="molecule type" value="Genomic_DNA"/>
</dbReference>
<feature type="domain" description="Histidine kinase" evidence="18">
    <location>
        <begin position="451"/>
        <end position="662"/>
    </location>
</feature>
<evidence type="ECO:0000313" key="26">
    <source>
        <dbReference type="EMBL" id="EBR8143594.1"/>
    </source>
</evidence>
<evidence type="ECO:0000313" key="36">
    <source>
        <dbReference type="EMBL" id="ECB6380996.1"/>
    </source>
</evidence>
<evidence type="ECO:0000313" key="77">
    <source>
        <dbReference type="EMBL" id="HAE1323788.1"/>
    </source>
</evidence>
<feature type="domain" description="HAMP" evidence="20">
    <location>
        <begin position="355"/>
        <end position="408"/>
    </location>
</feature>
<dbReference type="EMBL" id="DAAPXI010000016">
    <property type="protein sequence ID" value="HAD8177038.1"/>
    <property type="molecule type" value="Genomic_DNA"/>
</dbReference>
<dbReference type="SMART" id="SM00448">
    <property type="entry name" value="REC"/>
    <property type="match status" value="1"/>
</dbReference>
<dbReference type="SUPFAM" id="SSF47226">
    <property type="entry name" value="Histidine-containing phosphotransfer domain, HPT domain"/>
    <property type="match status" value="1"/>
</dbReference>
<evidence type="ECO:0000313" key="78">
    <source>
        <dbReference type="EMBL" id="HAE1372149.1"/>
    </source>
</evidence>
<evidence type="ECO:0000313" key="53">
    <source>
        <dbReference type="EMBL" id="HAB2058983.1"/>
    </source>
</evidence>
<dbReference type="InterPro" id="IPR014302">
    <property type="entry name" value="Sig_transdc_His_kinase_TorS"/>
</dbReference>
<dbReference type="SMART" id="SM00387">
    <property type="entry name" value="HATPase_c"/>
    <property type="match status" value="1"/>
</dbReference>
<evidence type="ECO:0000256" key="2">
    <source>
        <dbReference type="ARBA" id="ARBA00004429"/>
    </source>
</evidence>
<dbReference type="InterPro" id="IPR004358">
    <property type="entry name" value="Sig_transdc_His_kin-like_C"/>
</dbReference>
<organism evidence="95 96">
    <name type="scientific">Salmonella enterica subsp. enterica serovar Agona</name>
    <dbReference type="NCBI Taxonomy" id="58095"/>
    <lineage>
        <taxon>Bacteria</taxon>
        <taxon>Pseudomonadati</taxon>
        <taxon>Pseudomonadota</taxon>
        <taxon>Gammaproteobacteria</taxon>
        <taxon>Enterobacterales</taxon>
        <taxon>Enterobacteriaceae</taxon>
        <taxon>Salmonella</taxon>
    </lineage>
</organism>
<dbReference type="Pfam" id="PF01627">
    <property type="entry name" value="Hpt"/>
    <property type="match status" value="1"/>
</dbReference>
<dbReference type="Gene3D" id="1.20.58.920">
    <property type="match status" value="1"/>
</dbReference>
<keyword evidence="13 17" id="KW-0472">Membrane</keyword>
<dbReference type="EMBL" id="DAAQWY010000020">
    <property type="protein sequence ID" value="HAE1220755.1"/>
    <property type="molecule type" value="Genomic_DNA"/>
</dbReference>
<dbReference type="Gene3D" id="1.10.287.130">
    <property type="match status" value="1"/>
</dbReference>
<dbReference type="EMBL" id="DAARAE010000105">
    <property type="protein sequence ID" value="HAE1458290.1"/>
    <property type="molecule type" value="Genomic_DNA"/>
</dbReference>
<dbReference type="EMBL" id="DAAFYT010000021">
    <property type="protein sequence ID" value="HAB2058983.1"/>
    <property type="molecule type" value="Genomic_DNA"/>
</dbReference>
<evidence type="ECO:0000313" key="50">
    <source>
        <dbReference type="EMBL" id="HAB1804834.1"/>
    </source>
</evidence>
<keyword evidence="10" id="KW-0547">Nucleotide-binding</keyword>
<keyword evidence="12" id="KW-0902">Two-component regulatory system</keyword>
<evidence type="ECO:0000313" key="87">
    <source>
        <dbReference type="EMBL" id="HAE7559815.1"/>
    </source>
</evidence>
<dbReference type="EMBL" id="DAAGVZ010000106">
    <property type="protein sequence ID" value="HAB4789222.1"/>
    <property type="molecule type" value="Genomic_DNA"/>
</dbReference>
<evidence type="ECO:0000313" key="89">
    <source>
        <dbReference type="EMBL" id="HAF0562587.1"/>
    </source>
</evidence>
<evidence type="ECO:0000313" key="80">
    <source>
        <dbReference type="EMBL" id="HAE1604992.1"/>
    </source>
</evidence>
<dbReference type="SUPFAM" id="SSF52172">
    <property type="entry name" value="CheY-like"/>
    <property type="match status" value="1"/>
</dbReference>
<dbReference type="EMBL" id="DAAHHO010000017">
    <property type="protein sequence ID" value="HAB6238762.1"/>
    <property type="molecule type" value="Genomic_DNA"/>
</dbReference>
<dbReference type="EMBL" id="AAHYFF010000022">
    <property type="protein sequence ID" value="ECB6380996.1"/>
    <property type="molecule type" value="Genomic_DNA"/>
</dbReference>
<dbReference type="InterPro" id="IPR005467">
    <property type="entry name" value="His_kinase_dom"/>
</dbReference>
<dbReference type="EMBL" id="DAAHFX010000019">
    <property type="protein sequence ID" value="HAB5941955.1"/>
    <property type="molecule type" value="Genomic_DNA"/>
</dbReference>
<feature type="domain" description="Response regulatory" evidence="19">
    <location>
        <begin position="681"/>
        <end position="796"/>
    </location>
</feature>
<dbReference type="Pfam" id="PF00512">
    <property type="entry name" value="HisKA"/>
    <property type="match status" value="1"/>
</dbReference>
<evidence type="ECO:0000313" key="75">
    <source>
        <dbReference type="EMBL" id="HAE1220755.1"/>
    </source>
</evidence>
<evidence type="ECO:0000256" key="4">
    <source>
        <dbReference type="ARBA" id="ARBA00022475"/>
    </source>
</evidence>
<evidence type="ECO:0000313" key="29">
    <source>
        <dbReference type="EMBL" id="EBU7985764.1"/>
    </source>
</evidence>
<dbReference type="Pfam" id="PF00072">
    <property type="entry name" value="Response_reg"/>
    <property type="match status" value="1"/>
</dbReference>
<evidence type="ECO:0000256" key="5">
    <source>
        <dbReference type="ARBA" id="ARBA00022519"/>
    </source>
</evidence>
<sequence>MSTPSLTRRLWLAFALMAALTLLSTVIGWISLRVISQVEQTNTQALLPTMNMARQLSEASAYELFSAQNLTNADSEGVWLAQGKMLKAQSLKINHLLQALSEQGFNTSAIARQEKEIAQTLGQQGTLVGEILTLRAQQQQLSRQIAEAAESIAAQAHGQANNAATSAGATQAGIYDLIESGKGDQAERALDRLIDIDFEYVNQMNELRVNALRFKQLIVTLKDAQGLSDAEDTDEKLNQLVKILSRRQQRIEDPTVRAQIADALEKINQYTTLVTLFRKENAIRDQLQTLMANNLFQFTRFSTEVSQLVNAIEKRNEAGLARLTHASQRGQIGLVILGILALCSLSFILWRVVYRSVSRPLAQQTQALQRLLEGDIDSPFPEAAGVSELDTISRLMEAFRANVRKLNRHREDLAEQVRSQTAELHALVLEHRQARAEAEKANEAKSTFLAAMSHEIRTPLYGILGTVQLLADKPLMANYRDDLQAINDSGESLLAILNDILDYSAIEVGGTNVSISEEPFEPRQLLNSALHLMHSRVQVALIADFSEQLPSTLQGDPRRIRQIVINLLSNAAKFTDRGSIVLRTFCDDQSWFIEVEDTGCGIPEAKLTAIFKPFVQATGRRGGTGLGLAISASLAEAMGGTLTVTSTLHVGSCFRLQLPVRHPKPASKSAFREPINLNGLRLLLIEDNMLTQRITAEMLTGKGVKVSVAESANDALRCLAEGEPFDVALVDFDLPDYDGLTLAQQLMSQYPAMKRIGFSAHVIDDNLRQRTAGLFCGIIQKPVPREELYRMIAHYLQGKSHNARAMLNEHQLAGDMASVGPEKLRQWVALFKDSALPLVEEIEAARAMNDDVNIKRLAHKLKSGCASLGMTQATEACRELELQPLSDIDIKTIVTQGVTALDAWIRHNSFRLATANLSDAFHITSYQDIKQYAEGIRGN</sequence>
<evidence type="ECO:0000256" key="13">
    <source>
        <dbReference type="ARBA" id="ARBA00023136"/>
    </source>
</evidence>
<reference evidence="41" key="3">
    <citation type="submission" date="2018-07" db="EMBL/GenBank/DDBJ databases">
        <authorList>
            <consortium name="PulseNet: The National Subtyping Network for Foodborne Disease Surveillance"/>
            <person name="Tarr C.L."/>
            <person name="Trees E."/>
            <person name="Katz L.S."/>
            <person name="Carleton-Romer H.A."/>
            <person name="Stroika S."/>
            <person name="Kucerova Z."/>
            <person name="Roache K.F."/>
            <person name="Sabol A.L."/>
            <person name="Besser J."/>
            <person name="Gerner-Smidt P."/>
        </authorList>
    </citation>
    <scope>NUCLEOTIDE SEQUENCE</scope>
    <source>
        <strain evidence="41">PNUSAS011306</strain>
        <strain evidence="42">PNUSAS011364</strain>
        <strain evidence="45">PNUSAS013764</strain>
    </source>
</reference>
<evidence type="ECO:0000313" key="71">
    <source>
        <dbReference type="EMBL" id="HAD9848502.1"/>
    </source>
</evidence>
<evidence type="ECO:0000313" key="74">
    <source>
        <dbReference type="EMBL" id="HAE0451665.1"/>
    </source>
</evidence>
<evidence type="ECO:0000313" key="90">
    <source>
        <dbReference type="EMBL" id="HAF0793024.1"/>
    </source>
</evidence>
<dbReference type="InterPro" id="IPR001789">
    <property type="entry name" value="Sig_transdc_resp-reg_receiver"/>
</dbReference>
<dbReference type="EMBL" id="DAAHCK010000018">
    <property type="protein sequence ID" value="HAB5526275.1"/>
    <property type="molecule type" value="Genomic_DNA"/>
</dbReference>
<dbReference type="EMBL" id="DAAMIM010000036">
    <property type="protein sequence ID" value="HAC6812812.1"/>
    <property type="molecule type" value="Genomic_DNA"/>
</dbReference>
<feature type="domain" description="HPt" evidence="21">
    <location>
        <begin position="820"/>
        <end position="904"/>
    </location>
</feature>
<evidence type="ECO:0000313" key="44">
    <source>
        <dbReference type="EMBL" id="EDH6341938.1"/>
    </source>
</evidence>